<dbReference type="Proteomes" id="UP000198670">
    <property type="component" value="Unassembled WGS sequence"/>
</dbReference>
<dbReference type="STRING" id="1477437.SAMN05444682_103117"/>
<keyword evidence="2" id="KW-1185">Reference proteome</keyword>
<evidence type="ECO:0000313" key="1">
    <source>
        <dbReference type="EMBL" id="SFI27282.1"/>
    </source>
</evidence>
<dbReference type="AlphaFoldDB" id="A0A1I3GVB8"/>
<dbReference type="RefSeq" id="WP_090625922.1">
    <property type="nucleotide sequence ID" value="NZ_FOQO01000003.1"/>
</dbReference>
<name>A0A1I3GVB8_9SPHI</name>
<dbReference type="EMBL" id="FOQO01000003">
    <property type="protein sequence ID" value="SFI27282.1"/>
    <property type="molecule type" value="Genomic_DNA"/>
</dbReference>
<reference evidence="1 2" key="1">
    <citation type="submission" date="2016-10" db="EMBL/GenBank/DDBJ databases">
        <authorList>
            <person name="de Groot N.N."/>
        </authorList>
    </citation>
    <scope>NUCLEOTIDE SEQUENCE [LARGE SCALE GENOMIC DNA]</scope>
    <source>
        <strain evidence="1 2">RK1</strain>
    </source>
</reference>
<sequence length="453" mass="50398">MQKHLFKAGTAQVDITPPLGTVINGEFTSRYANHIADPLYAKALIMQDGVTTLLILVVDICVMQRDFLDEVKNLIAEQTGIPPQNQLISSTHTHSAGSVADLLMGHVDWGYRKKLPALLVEAILKAQQRSVPAHIGYGWFDEPRHMVCRRYRMKANYRPFNPVSGEADAIKTNPIGGENDIVERTSKPDTELRYLAVKGIDGEWIGLLANYSLHYVGDCERGTISADYFGWFAKELTELLGTDSAFVGMMSNGTSGEVNIWDFLDPDRYPAGNHEKSQLIGKELAIGVVTSLSDVTWEVQPVLGSRYAEITVGLRKPTPEELETAKALVEQTDYENIQFDQRGYQQVYAREQVLLAEYPDEKQVPVQAFRVGSGVIGALPGEFFAETGLHIKAERPDKKYFTICLANDYVGYVPPAHELEKGGYECWRCRSSHLAENAEGILMNSLLAQINSL</sequence>
<organism evidence="1 2">
    <name type="scientific">Parapedobacter indicus</name>
    <dbReference type="NCBI Taxonomy" id="1477437"/>
    <lineage>
        <taxon>Bacteria</taxon>
        <taxon>Pseudomonadati</taxon>
        <taxon>Bacteroidota</taxon>
        <taxon>Sphingobacteriia</taxon>
        <taxon>Sphingobacteriales</taxon>
        <taxon>Sphingobacteriaceae</taxon>
        <taxon>Parapedobacter</taxon>
    </lineage>
</organism>
<proteinExistence type="predicted"/>
<accession>A0A1I3GVB8</accession>
<evidence type="ECO:0000313" key="2">
    <source>
        <dbReference type="Proteomes" id="UP000198670"/>
    </source>
</evidence>
<gene>
    <name evidence="1" type="ORF">SAMN05444682_103117</name>
</gene>
<dbReference type="OrthoDB" id="917785at2"/>
<protein>
    <recommendedName>
        <fullName evidence="3">Neutral/alkaline non-lysosomal ceramidase, N-terminal</fullName>
    </recommendedName>
</protein>
<evidence type="ECO:0008006" key="3">
    <source>
        <dbReference type="Google" id="ProtNLM"/>
    </source>
</evidence>